<dbReference type="Proteomes" id="UP000481033">
    <property type="component" value="Unassembled WGS sequence"/>
</dbReference>
<sequence length="85" mass="9953">MQQNSTILFEVFLNKFCRKRKVRKHSHPLTTINKHKLSTIKDKTTSFVTELATGDARIRPKTPEILEQNNKETKSRMDLVQKCPQ</sequence>
<evidence type="ECO:0000313" key="2">
    <source>
        <dbReference type="EMBL" id="NEZ61002.1"/>
    </source>
</evidence>
<feature type="compositionally biased region" description="Basic and acidic residues" evidence="1">
    <location>
        <begin position="60"/>
        <end position="79"/>
    </location>
</feature>
<accession>A0A6M0RZ68</accession>
<evidence type="ECO:0000313" key="3">
    <source>
        <dbReference type="Proteomes" id="UP000481033"/>
    </source>
</evidence>
<name>A0A6M0RZ68_9CYAN</name>
<reference evidence="2 3" key="1">
    <citation type="journal article" date="2020" name="Microb. Ecol.">
        <title>Ecogenomics of the Marine Benthic Filamentous Cyanobacterium Adonisia.</title>
        <authorList>
            <person name="Walter J.M."/>
            <person name="Coutinho F.H."/>
            <person name="Leomil L."/>
            <person name="Hargreaves P.I."/>
            <person name="Campeao M.E."/>
            <person name="Vieira V.V."/>
            <person name="Silva B.S."/>
            <person name="Fistarol G.O."/>
            <person name="Salomon P.S."/>
            <person name="Sawabe T."/>
            <person name="Mino S."/>
            <person name="Hosokawa M."/>
            <person name="Miyashita H."/>
            <person name="Maruyama F."/>
            <person name="van Verk M.C."/>
            <person name="Dutilh B.E."/>
            <person name="Thompson C.C."/>
            <person name="Thompson F.L."/>
        </authorList>
    </citation>
    <scope>NUCLEOTIDE SEQUENCE [LARGE SCALE GENOMIC DNA]</scope>
    <source>
        <strain evidence="2 3">CCMR0081</strain>
    </source>
</reference>
<organism evidence="2 3">
    <name type="scientific">Adonisia turfae CCMR0081</name>
    <dbReference type="NCBI Taxonomy" id="2292702"/>
    <lineage>
        <taxon>Bacteria</taxon>
        <taxon>Bacillati</taxon>
        <taxon>Cyanobacteriota</taxon>
        <taxon>Adonisia</taxon>
        <taxon>Adonisia turfae</taxon>
    </lineage>
</organism>
<keyword evidence="3" id="KW-1185">Reference proteome</keyword>
<gene>
    <name evidence="2" type="ORF">DXZ20_36285</name>
</gene>
<evidence type="ECO:0000256" key="1">
    <source>
        <dbReference type="SAM" id="MobiDB-lite"/>
    </source>
</evidence>
<dbReference type="EMBL" id="QXHD01000004">
    <property type="protein sequence ID" value="NEZ61002.1"/>
    <property type="molecule type" value="Genomic_DNA"/>
</dbReference>
<feature type="region of interest" description="Disordered" evidence="1">
    <location>
        <begin position="60"/>
        <end position="85"/>
    </location>
</feature>
<dbReference type="AlphaFoldDB" id="A0A6M0RZ68"/>
<comment type="caution">
    <text evidence="2">The sequence shown here is derived from an EMBL/GenBank/DDBJ whole genome shotgun (WGS) entry which is preliminary data.</text>
</comment>
<protein>
    <submittedName>
        <fullName evidence="2">Uncharacterized protein</fullName>
    </submittedName>
</protein>
<proteinExistence type="predicted"/>